<feature type="transmembrane region" description="Helical" evidence="6">
    <location>
        <begin position="355"/>
        <end position="372"/>
    </location>
</feature>
<gene>
    <name evidence="7" type="ORF">QZM70_14405</name>
</gene>
<evidence type="ECO:0000256" key="5">
    <source>
        <dbReference type="ARBA" id="ARBA00023136"/>
    </source>
</evidence>
<comment type="caution">
    <text evidence="7">The sequence shown here is derived from an EMBL/GenBank/DDBJ whole genome shotgun (WGS) entry which is preliminary data.</text>
</comment>
<dbReference type="Proteomes" id="UP001172217">
    <property type="component" value="Unassembled WGS sequence"/>
</dbReference>
<dbReference type="InterPro" id="IPR036259">
    <property type="entry name" value="MFS_trans_sf"/>
</dbReference>
<feature type="transmembrane region" description="Helical" evidence="6">
    <location>
        <begin position="48"/>
        <end position="71"/>
    </location>
</feature>
<feature type="transmembrane region" description="Helical" evidence="6">
    <location>
        <begin position="284"/>
        <end position="305"/>
    </location>
</feature>
<feature type="transmembrane region" description="Helical" evidence="6">
    <location>
        <begin position="78"/>
        <end position="97"/>
    </location>
</feature>
<sequence>MQSTIALFSVRGYPSFFFGRIANSIAIWVDFTLIFSLLSFSYHASPGTLGLAAALYGLPGLLAGPFIGALADRKSPALIMLSSATARFLTSLGLALAPNETMFIAWVLVKGVSNLGTVPAEQIVIRRLLSDDQIVSTVTLTSVVDQCTKILSPLLGAGLALVLHSRGGFALTGMLAVFSMGCACGVARVVGWSNPDAKAERRFPDFTLVRHVLSERPVLASALGLMLTFSTILGLYDSIVVVLLRDHGLPPSSFGTIVSCTAAGAVSCAIVLKKVLTHVSVGKSMPIFLTGFSATVVAAGVLALALPTLNLGALCLLWVVNGFCYGGGVMSYSITLQKNAPRDALGVISTSARSLQLTALVLGPIVGSWAAQHIGIESTFIGAGSIGLAVGTYAAFRHAYLRERSKRTDNENISPW</sequence>
<dbReference type="RefSeq" id="WP_077179508.1">
    <property type="nucleotide sequence ID" value="NZ_JAUJQL010000007.1"/>
</dbReference>
<comment type="subcellular location">
    <subcellularLocation>
        <location evidence="1">Cell membrane</location>
        <topology evidence="1">Multi-pass membrane protein</topology>
    </subcellularLocation>
</comment>
<proteinExistence type="predicted"/>
<dbReference type="EMBL" id="JAUJQL010000007">
    <property type="protein sequence ID" value="MDN7524130.1"/>
    <property type="molecule type" value="Genomic_DNA"/>
</dbReference>
<protein>
    <submittedName>
        <fullName evidence="7">MFS transporter</fullName>
    </submittedName>
</protein>
<accession>A0ABT8NRD6</accession>
<keyword evidence="8" id="KW-1185">Reference proteome</keyword>
<reference evidence="7" key="1">
    <citation type="submission" date="2023-07" db="EMBL/GenBank/DDBJ databases">
        <title>A collection of bacterial strains from the Burkholderia cepacia Research Laboratory and Repository.</title>
        <authorList>
            <person name="Lipuma J."/>
            <person name="Spilker T."/>
            <person name="Caverly L."/>
        </authorList>
    </citation>
    <scope>NUCLEOTIDE SEQUENCE</scope>
    <source>
        <strain evidence="7">AU45194</strain>
    </source>
</reference>
<name>A0ABT8NRD6_9BURK</name>
<feature type="transmembrane region" description="Helical" evidence="6">
    <location>
        <begin position="311"/>
        <end position="334"/>
    </location>
</feature>
<dbReference type="CDD" id="cd06173">
    <property type="entry name" value="MFS_MefA_like"/>
    <property type="match status" value="1"/>
</dbReference>
<feature type="transmembrane region" description="Helical" evidence="6">
    <location>
        <begin position="378"/>
        <end position="396"/>
    </location>
</feature>
<evidence type="ECO:0000313" key="8">
    <source>
        <dbReference type="Proteomes" id="UP001172217"/>
    </source>
</evidence>
<dbReference type="PANTHER" id="PTHR23513:SF11">
    <property type="entry name" value="STAPHYLOFERRIN A TRANSPORTER"/>
    <property type="match status" value="1"/>
</dbReference>
<keyword evidence="2" id="KW-1003">Cell membrane</keyword>
<organism evidence="7 8">
    <name type="scientific">Burkholderia orbicola</name>
    <dbReference type="NCBI Taxonomy" id="2978683"/>
    <lineage>
        <taxon>Bacteria</taxon>
        <taxon>Pseudomonadati</taxon>
        <taxon>Pseudomonadota</taxon>
        <taxon>Betaproteobacteria</taxon>
        <taxon>Burkholderiales</taxon>
        <taxon>Burkholderiaceae</taxon>
        <taxon>Burkholderia</taxon>
        <taxon>Burkholderia cepacia complex</taxon>
    </lineage>
</organism>
<evidence type="ECO:0000256" key="3">
    <source>
        <dbReference type="ARBA" id="ARBA00022692"/>
    </source>
</evidence>
<keyword evidence="3 6" id="KW-0812">Transmembrane</keyword>
<dbReference type="InterPro" id="IPR011701">
    <property type="entry name" value="MFS"/>
</dbReference>
<feature type="transmembrane region" description="Helical" evidence="6">
    <location>
        <begin position="254"/>
        <end position="272"/>
    </location>
</feature>
<feature type="transmembrane region" description="Helical" evidence="6">
    <location>
        <begin position="218"/>
        <end position="242"/>
    </location>
</feature>
<evidence type="ECO:0000256" key="4">
    <source>
        <dbReference type="ARBA" id="ARBA00022989"/>
    </source>
</evidence>
<feature type="transmembrane region" description="Helical" evidence="6">
    <location>
        <begin position="169"/>
        <end position="191"/>
    </location>
</feature>
<dbReference type="SUPFAM" id="SSF103473">
    <property type="entry name" value="MFS general substrate transporter"/>
    <property type="match status" value="1"/>
</dbReference>
<dbReference type="PANTHER" id="PTHR23513">
    <property type="entry name" value="INTEGRAL MEMBRANE EFFLUX PROTEIN-RELATED"/>
    <property type="match status" value="1"/>
</dbReference>
<evidence type="ECO:0000256" key="6">
    <source>
        <dbReference type="SAM" id="Phobius"/>
    </source>
</evidence>
<dbReference type="Gene3D" id="1.20.1250.20">
    <property type="entry name" value="MFS general substrate transporter like domains"/>
    <property type="match status" value="1"/>
</dbReference>
<evidence type="ECO:0000313" key="7">
    <source>
        <dbReference type="EMBL" id="MDN7524130.1"/>
    </source>
</evidence>
<dbReference type="Pfam" id="PF07690">
    <property type="entry name" value="MFS_1"/>
    <property type="match status" value="1"/>
</dbReference>
<evidence type="ECO:0000256" key="2">
    <source>
        <dbReference type="ARBA" id="ARBA00022475"/>
    </source>
</evidence>
<evidence type="ECO:0000256" key="1">
    <source>
        <dbReference type="ARBA" id="ARBA00004651"/>
    </source>
</evidence>
<keyword evidence="5 6" id="KW-0472">Membrane</keyword>
<keyword evidence="4 6" id="KW-1133">Transmembrane helix</keyword>